<reference evidence="21" key="3">
    <citation type="submission" date="2025-09" db="UniProtKB">
        <authorList>
            <consortium name="Ensembl"/>
        </authorList>
    </citation>
    <scope>IDENTIFICATION</scope>
</reference>
<evidence type="ECO:0000256" key="1">
    <source>
        <dbReference type="ARBA" id="ARBA00001936"/>
    </source>
</evidence>
<dbReference type="InterPro" id="IPR035992">
    <property type="entry name" value="Ricin_B-like_lectins"/>
</dbReference>
<evidence type="ECO:0000256" key="2">
    <source>
        <dbReference type="ARBA" id="ARBA00004323"/>
    </source>
</evidence>
<reference evidence="21" key="2">
    <citation type="submission" date="2025-08" db="UniProtKB">
        <authorList>
            <consortium name="Ensembl"/>
        </authorList>
    </citation>
    <scope>IDENTIFICATION</scope>
</reference>
<evidence type="ECO:0000256" key="15">
    <source>
        <dbReference type="ARBA" id="ARBA00023157"/>
    </source>
</evidence>
<dbReference type="Gene3D" id="2.80.10.50">
    <property type="match status" value="1"/>
</dbReference>
<sequence>MRLKVGFILRSLLVIGTFLGLVVIWSSLSPSPNEERPFAQVRGRDADEPPKVENGAEGRLKPVVPWPRVEGVEVNLDAVRRKDKAQDNGPLGGAPKEQNAIQQQYVTFRPHTHRYSDPVLKRGVLGNFEAKEPEPPGVPDGPGEGAKPFVPGPEYKEAVQASIKEFGFNMVASDMISLDRSINDLRHQECKYWHYDENLLTSSIIIVFHNEGWSTLMRTVHSVIKRTPRKYLAEIVMIDDFSNKEHLKERLEEYIKRWNGLVKLFRNKRREGLIQARSIGAHKATLGQVLIYLDAHCEVGPNWYAPLVAPISKDRTVCTVPLIDSINGRTYTIEPQGGGDSDGFARGAWDWSMLWKRIPLTDREKQRRQTKTEPYRSPAMAGGLFAIERDFFFELGLYDPGLQIWGGENFEISYKIWQCGGQLLFVPCSRVGHIYRLHGWQGNPPPAHVGSSPTLKNYVRVVEVWWDEYKDYFYASRPETQTLAYGDIGELKKFREEHRCKSFKWFMEEIAYDIPWHYPLPAKNLVWGEIRGYETNHCIDSMGHTNGGNVETGPCHRMGGNQLFRINEANQLMQYDQCLTKAADSSSIFVTHCKQNEMMEWKYFKELYRFAHLPTGKCLDRSDVLHKVFISPCDKNKSTQKWEMNILAAV</sequence>
<dbReference type="Gene3D" id="3.90.550.10">
    <property type="entry name" value="Spore Coat Polysaccharide Biosynthesis Protein SpsA, Chain A"/>
    <property type="match status" value="1"/>
</dbReference>
<comment type="subcellular location">
    <subcellularLocation>
        <location evidence="2 18">Golgi apparatus membrane</location>
        <topology evidence="2 18">Single-pass type II membrane protein</topology>
    </subcellularLocation>
</comment>
<keyword evidence="10 18" id="KW-0430">Lectin</keyword>
<keyword evidence="11" id="KW-0735">Signal-anchor</keyword>
<reference evidence="21 22" key="1">
    <citation type="submission" date="2019-04" db="EMBL/GenBank/DDBJ databases">
        <authorList>
            <consortium name="Wellcome Sanger Institute Data Sharing"/>
        </authorList>
    </citation>
    <scope>NUCLEOTIDE SEQUENCE [LARGE SCALE GENOMIC DNA]</scope>
</reference>
<keyword evidence="12 18" id="KW-1133">Transmembrane helix</keyword>
<dbReference type="CDD" id="cd02510">
    <property type="entry name" value="pp-GalNAc-T"/>
    <property type="match status" value="1"/>
</dbReference>
<dbReference type="SUPFAM" id="SSF53448">
    <property type="entry name" value="Nucleotide-diphospho-sugar transferases"/>
    <property type="match status" value="1"/>
</dbReference>
<evidence type="ECO:0000256" key="9">
    <source>
        <dbReference type="ARBA" id="ARBA00022723"/>
    </source>
</evidence>
<feature type="region of interest" description="Disordered" evidence="19">
    <location>
        <begin position="80"/>
        <end position="99"/>
    </location>
</feature>
<keyword evidence="8 18" id="KW-0812">Transmembrane</keyword>
<evidence type="ECO:0000313" key="21">
    <source>
        <dbReference type="Ensembl" id="ENSSFOP00015040885.1"/>
    </source>
</evidence>
<dbReference type="AlphaFoldDB" id="A0A8C9SV81"/>
<evidence type="ECO:0000259" key="20">
    <source>
        <dbReference type="SMART" id="SM00458"/>
    </source>
</evidence>
<feature type="region of interest" description="Disordered" evidence="19">
    <location>
        <begin position="128"/>
        <end position="147"/>
    </location>
</feature>
<dbReference type="KEGG" id="sfm:108924534"/>
<organism evidence="21 22">
    <name type="scientific">Scleropages formosus</name>
    <name type="common">Asian bonytongue</name>
    <name type="synonym">Osteoglossum formosum</name>
    <dbReference type="NCBI Taxonomy" id="113540"/>
    <lineage>
        <taxon>Eukaryota</taxon>
        <taxon>Metazoa</taxon>
        <taxon>Chordata</taxon>
        <taxon>Craniata</taxon>
        <taxon>Vertebrata</taxon>
        <taxon>Euteleostomi</taxon>
        <taxon>Actinopterygii</taxon>
        <taxon>Neopterygii</taxon>
        <taxon>Teleostei</taxon>
        <taxon>Osteoglossocephala</taxon>
        <taxon>Osteoglossomorpha</taxon>
        <taxon>Osteoglossiformes</taxon>
        <taxon>Osteoglossidae</taxon>
        <taxon>Scleropages</taxon>
    </lineage>
</organism>
<dbReference type="UniPathway" id="UPA00378"/>
<evidence type="ECO:0000256" key="11">
    <source>
        <dbReference type="ARBA" id="ARBA00022968"/>
    </source>
</evidence>
<evidence type="ECO:0000256" key="16">
    <source>
        <dbReference type="ARBA" id="ARBA00023180"/>
    </source>
</evidence>
<dbReference type="FunFam" id="2.80.10.50:FF:000019">
    <property type="entry name" value="Polypeptide N-acetylgalactosaminyltransferase"/>
    <property type="match status" value="1"/>
</dbReference>
<evidence type="ECO:0000256" key="10">
    <source>
        <dbReference type="ARBA" id="ARBA00022734"/>
    </source>
</evidence>
<dbReference type="GeneID" id="108924534"/>
<dbReference type="GO" id="GO:0006493">
    <property type="term" value="P:protein O-linked glycosylation"/>
    <property type="evidence" value="ECO:0007669"/>
    <property type="project" value="TreeGrafter"/>
</dbReference>
<dbReference type="Ensembl" id="ENSSFOT00015050141.1">
    <property type="protein sequence ID" value="ENSSFOP00015040885.1"/>
    <property type="gene ID" value="ENSSFOG00015019762.2"/>
</dbReference>
<dbReference type="GO" id="GO:0030246">
    <property type="term" value="F:carbohydrate binding"/>
    <property type="evidence" value="ECO:0007669"/>
    <property type="project" value="UniProtKB-KW"/>
</dbReference>
<evidence type="ECO:0000256" key="14">
    <source>
        <dbReference type="ARBA" id="ARBA00023136"/>
    </source>
</evidence>
<dbReference type="CTD" id="51809"/>
<dbReference type="InterPro" id="IPR001173">
    <property type="entry name" value="Glyco_trans_2-like"/>
</dbReference>
<evidence type="ECO:0000256" key="6">
    <source>
        <dbReference type="ARBA" id="ARBA00022676"/>
    </source>
</evidence>
<protein>
    <recommendedName>
        <fullName evidence="5 18">Polypeptide N-acetylgalactosaminyltransferase</fullName>
        <ecNumber evidence="18">2.4.1.-</ecNumber>
    </recommendedName>
    <alternativeName>
        <fullName evidence="18">Protein-UDP acetylgalactosaminyltransferase</fullName>
    </alternativeName>
</protein>
<comment type="pathway">
    <text evidence="3 18">Protein modification; protein glycosylation.</text>
</comment>
<keyword evidence="22" id="KW-1185">Reference proteome</keyword>
<dbReference type="InterPro" id="IPR000772">
    <property type="entry name" value="Ricin_B_lectin"/>
</dbReference>
<evidence type="ECO:0000256" key="17">
    <source>
        <dbReference type="ARBA" id="ARBA00023211"/>
    </source>
</evidence>
<comment type="cofactor">
    <cofactor evidence="1 18">
        <name>Mn(2+)</name>
        <dbReference type="ChEBI" id="CHEBI:29035"/>
    </cofactor>
</comment>
<dbReference type="GO" id="GO:0004653">
    <property type="term" value="F:polypeptide N-acetylgalactosaminyltransferase activity"/>
    <property type="evidence" value="ECO:0007669"/>
    <property type="project" value="TreeGrafter"/>
</dbReference>
<evidence type="ECO:0000256" key="18">
    <source>
        <dbReference type="RuleBase" id="RU361242"/>
    </source>
</evidence>
<dbReference type="InterPro" id="IPR029044">
    <property type="entry name" value="Nucleotide-diphossugar_trans"/>
</dbReference>
<keyword evidence="14 18" id="KW-0472">Membrane</keyword>
<dbReference type="PANTHER" id="PTHR11675">
    <property type="entry name" value="N-ACETYLGALACTOSAMINYLTRANSFERASE"/>
    <property type="match status" value="1"/>
</dbReference>
<evidence type="ECO:0000256" key="12">
    <source>
        <dbReference type="ARBA" id="ARBA00022989"/>
    </source>
</evidence>
<dbReference type="GO" id="GO:0046872">
    <property type="term" value="F:metal ion binding"/>
    <property type="evidence" value="ECO:0007669"/>
    <property type="project" value="UniProtKB-KW"/>
</dbReference>
<feature type="domain" description="Ricin B lectin" evidence="20">
    <location>
        <begin position="524"/>
        <end position="645"/>
    </location>
</feature>
<evidence type="ECO:0000313" key="22">
    <source>
        <dbReference type="Proteomes" id="UP000694397"/>
    </source>
</evidence>
<dbReference type="Proteomes" id="UP000694397">
    <property type="component" value="Chromosome 16"/>
</dbReference>
<dbReference type="SUPFAM" id="SSF50370">
    <property type="entry name" value="Ricin B-like lectins"/>
    <property type="match status" value="1"/>
</dbReference>
<dbReference type="PANTHER" id="PTHR11675:SF68">
    <property type="entry name" value="N-ACETYLGALACTOSAMINYLTRANSFERASE 7"/>
    <property type="match status" value="1"/>
</dbReference>
<keyword evidence="17 18" id="KW-0464">Manganese</keyword>
<dbReference type="Pfam" id="PF00535">
    <property type="entry name" value="Glycos_transf_2"/>
    <property type="match status" value="1"/>
</dbReference>
<dbReference type="InterPro" id="IPR045885">
    <property type="entry name" value="GalNAc-T"/>
</dbReference>
<keyword evidence="7 18" id="KW-0808">Transferase</keyword>
<dbReference type="SMART" id="SM00458">
    <property type="entry name" value="RICIN"/>
    <property type="match status" value="1"/>
</dbReference>
<feature type="compositionally biased region" description="Basic and acidic residues" evidence="19">
    <location>
        <begin position="33"/>
        <end position="58"/>
    </location>
</feature>
<evidence type="ECO:0000256" key="19">
    <source>
        <dbReference type="SAM" id="MobiDB-lite"/>
    </source>
</evidence>
<dbReference type="GO" id="GO:0000139">
    <property type="term" value="C:Golgi membrane"/>
    <property type="evidence" value="ECO:0007669"/>
    <property type="project" value="UniProtKB-SubCell"/>
</dbReference>
<evidence type="ECO:0000256" key="7">
    <source>
        <dbReference type="ARBA" id="ARBA00022679"/>
    </source>
</evidence>
<name>A0A8C9SV81_SCLFO</name>
<dbReference type="CDD" id="cd23437">
    <property type="entry name" value="beta-trefoil_Ricin_GALNT7"/>
    <property type="match status" value="1"/>
</dbReference>
<keyword evidence="6 18" id="KW-0328">Glycosyltransferase</keyword>
<comment type="similarity">
    <text evidence="4 18">Belongs to the glycosyltransferase 2 family. GalNAc-T subfamily.</text>
</comment>
<dbReference type="Pfam" id="PF00652">
    <property type="entry name" value="Ricin_B_lectin"/>
    <property type="match status" value="1"/>
</dbReference>
<keyword evidence="9" id="KW-0479">Metal-binding</keyword>
<evidence type="ECO:0000256" key="8">
    <source>
        <dbReference type="ARBA" id="ARBA00022692"/>
    </source>
</evidence>
<evidence type="ECO:0000256" key="3">
    <source>
        <dbReference type="ARBA" id="ARBA00004922"/>
    </source>
</evidence>
<proteinExistence type="inferred from homology"/>
<evidence type="ECO:0000256" key="5">
    <source>
        <dbReference type="ARBA" id="ARBA00012644"/>
    </source>
</evidence>
<dbReference type="PROSITE" id="PS50231">
    <property type="entry name" value="RICIN_B_LECTIN"/>
    <property type="match status" value="1"/>
</dbReference>
<feature type="region of interest" description="Disordered" evidence="19">
    <location>
        <begin position="30"/>
        <end position="58"/>
    </location>
</feature>
<dbReference type="GeneTree" id="ENSGT00940000158105"/>
<keyword evidence="15 18" id="KW-1015">Disulfide bond</keyword>
<dbReference type="FunFam" id="3.90.550.10:FF:000053">
    <property type="entry name" value="Polypeptide N-acetylgalactosaminyltransferase"/>
    <property type="match status" value="1"/>
</dbReference>
<gene>
    <name evidence="21" type="primary">GALNT7</name>
    <name evidence="21" type="synonym">galnt7</name>
</gene>
<evidence type="ECO:0000256" key="13">
    <source>
        <dbReference type="ARBA" id="ARBA00023034"/>
    </source>
</evidence>
<feature type="transmembrane region" description="Helical" evidence="18">
    <location>
        <begin position="7"/>
        <end position="28"/>
    </location>
</feature>
<dbReference type="EC" id="2.4.1.-" evidence="18"/>
<accession>A0A8C9SV81</accession>
<dbReference type="RefSeq" id="XP_029114776.1">
    <property type="nucleotide sequence ID" value="XM_029258943.1"/>
</dbReference>
<keyword evidence="16" id="KW-0325">Glycoprotein</keyword>
<evidence type="ECO:0000256" key="4">
    <source>
        <dbReference type="ARBA" id="ARBA00005680"/>
    </source>
</evidence>
<keyword evidence="13 18" id="KW-0333">Golgi apparatus</keyword>